<evidence type="ECO:0000313" key="5">
    <source>
        <dbReference type="Proteomes" id="UP000186817"/>
    </source>
</evidence>
<dbReference type="Pfam" id="PF13812">
    <property type="entry name" value="PPR_3"/>
    <property type="match status" value="2"/>
</dbReference>
<reference evidence="4 5" key="1">
    <citation type="submission" date="2016-02" db="EMBL/GenBank/DDBJ databases">
        <title>Genome analysis of coral dinoflagellate symbionts highlights evolutionary adaptations to a symbiotic lifestyle.</title>
        <authorList>
            <person name="Aranda M."/>
            <person name="Li Y."/>
            <person name="Liew Y.J."/>
            <person name="Baumgarten S."/>
            <person name="Simakov O."/>
            <person name="Wilson M."/>
            <person name="Piel J."/>
            <person name="Ashoor H."/>
            <person name="Bougouffa S."/>
            <person name="Bajic V.B."/>
            <person name="Ryu T."/>
            <person name="Ravasi T."/>
            <person name="Bayer T."/>
            <person name="Micklem G."/>
            <person name="Kim H."/>
            <person name="Bhak J."/>
            <person name="Lajeunesse T.C."/>
            <person name="Voolstra C.R."/>
        </authorList>
    </citation>
    <scope>NUCLEOTIDE SEQUENCE [LARGE SCALE GENOMIC DNA]</scope>
    <source>
        <strain evidence="4 5">CCMP2467</strain>
    </source>
</reference>
<dbReference type="Proteomes" id="UP000186817">
    <property type="component" value="Unassembled WGS sequence"/>
</dbReference>
<feature type="region of interest" description="Disordered" evidence="3">
    <location>
        <begin position="900"/>
        <end position="935"/>
    </location>
</feature>
<keyword evidence="5" id="KW-1185">Reference proteome</keyword>
<dbReference type="PANTHER" id="PTHR47447:SF17">
    <property type="entry name" value="OS12G0638900 PROTEIN"/>
    <property type="match status" value="1"/>
</dbReference>
<feature type="compositionally biased region" description="Basic and acidic residues" evidence="3">
    <location>
        <begin position="838"/>
        <end position="854"/>
    </location>
</feature>
<keyword evidence="1" id="KW-0677">Repeat</keyword>
<feature type="region of interest" description="Disordered" evidence="3">
    <location>
        <begin position="837"/>
        <end position="857"/>
    </location>
</feature>
<dbReference type="Gene3D" id="1.25.40.10">
    <property type="entry name" value="Tetratricopeptide repeat domain"/>
    <property type="match status" value="2"/>
</dbReference>
<protein>
    <submittedName>
        <fullName evidence="4">Pentatricopeptide repeat-containing protein, chloroplastic</fullName>
    </submittedName>
</protein>
<dbReference type="OrthoDB" id="411857at2759"/>
<dbReference type="AlphaFoldDB" id="A0A1Q9ER43"/>
<dbReference type="InterPro" id="IPR011990">
    <property type="entry name" value="TPR-like_helical_dom_sf"/>
</dbReference>
<dbReference type="EMBL" id="LSRX01000088">
    <property type="protein sequence ID" value="OLQ09904.1"/>
    <property type="molecule type" value="Genomic_DNA"/>
</dbReference>
<evidence type="ECO:0000313" key="4">
    <source>
        <dbReference type="EMBL" id="OLQ09904.1"/>
    </source>
</evidence>
<evidence type="ECO:0000256" key="1">
    <source>
        <dbReference type="ARBA" id="ARBA00022737"/>
    </source>
</evidence>
<evidence type="ECO:0000256" key="3">
    <source>
        <dbReference type="SAM" id="MobiDB-lite"/>
    </source>
</evidence>
<dbReference type="PANTHER" id="PTHR47447">
    <property type="entry name" value="OS03G0856100 PROTEIN"/>
    <property type="match status" value="1"/>
</dbReference>
<gene>
    <name evidence="4" type="ORF">AK812_SmicGene6453</name>
</gene>
<organism evidence="4 5">
    <name type="scientific">Symbiodinium microadriaticum</name>
    <name type="common">Dinoflagellate</name>
    <name type="synonym">Zooxanthella microadriatica</name>
    <dbReference type="NCBI Taxonomy" id="2951"/>
    <lineage>
        <taxon>Eukaryota</taxon>
        <taxon>Sar</taxon>
        <taxon>Alveolata</taxon>
        <taxon>Dinophyceae</taxon>
        <taxon>Suessiales</taxon>
        <taxon>Symbiodiniaceae</taxon>
        <taxon>Symbiodinium</taxon>
    </lineage>
</organism>
<feature type="repeat" description="PPR" evidence="2">
    <location>
        <begin position="553"/>
        <end position="587"/>
    </location>
</feature>
<evidence type="ECO:0000256" key="2">
    <source>
        <dbReference type="PROSITE-ProRule" id="PRU00708"/>
    </source>
</evidence>
<proteinExistence type="predicted"/>
<dbReference type="PROSITE" id="PS51375">
    <property type="entry name" value="PPR"/>
    <property type="match status" value="1"/>
</dbReference>
<dbReference type="InterPro" id="IPR002885">
    <property type="entry name" value="PPR_rpt"/>
</dbReference>
<accession>A0A1Q9ER43</accession>
<comment type="caution">
    <text evidence="4">The sequence shown here is derived from an EMBL/GenBank/DDBJ whole genome shotgun (WGS) entry which is preliminary data.</text>
</comment>
<sequence>MAQPPGLAPELRALEPRFKEWQQNSQKAVSYLKSEFHLPSKLLVSLFAEMEGRKLKLRTDHFVVAMDHVGLADRSEILELLGQMARLSLDGGDVALGRAITSCTTAEQWSCALELLQHAQKSRVVIPPSHFDSGTALCEQLGESKFMLELVATRVRQGGPVRDETALRAWRAAIDISAQLVQAACQPDDCEYGRMAQLVNPSAAEIVATLERQVLEDFNWALSKTETDAVKAKRIFNRMKKTKVRPNALSYERALDACARRDEWSAASDFLTSMYARQMSLPSSYWQDRLRMSCHILERKCSRVSDVLPAFIELQACGVSLTSYHYVVGLRHVSDDVKKTRAWLKQMRDMAVNPSAYSLFQGFSACSTAGSWEVACDFLRAMVDRGLLRTNDVHNGGKELVERIRSRKDRLDLISDMFCETTVGPEILPPKAGKVLGIRGMWEEALHWFAGLSRVEVRPQQADFVDVITALAGSRQWQLASTFLRDVPDRIFTQAMVADLFDRTDEWRILLQLLARLKPRGASGDSLYVATIAACGRASEWERAISLLGESVSESIYGAAINACDKGGEQLRAMQLMDEMCRKKLAPGETAFSGVLAACRKSGRWEYGLQLLHAMQDSQIPMSLHVYGAALGACAAGLAWQRALCLLEDMSHSDVSPNLICYNQLLDAVVREPVCFPLFRQALEAKVWPGILIKDFTLDAGRWSTILYHVLVVDLFFQGAIMKRMYTVSFPGYFESQDVHFLSSGAASIAVVWWLAEVVPFIRRSGGSLQIVTGYGKSRKDWSFSNMKEQGVQDRVLLVLQNLGVPCKVNPKNRGSVKLDLTGIPVEALQRLFPKQSLAEREPGTYPPKDEARTSKYQAPRQVSFGFNRRFSRWPQNADKKPGPGAHSVANFERFKYAEPTGRSFSRAPRGRPNPVRQTGPGPGAYGTKFGSAEEGPSVTMVGKFRKRGVLNYDEPGPGAYDPSTVLCHTAAAAVGFATALREDFYPKEDKQKPAPGAYHDAFLNNPIGSDCLAFSITGKRRKHDLTRHLYEEPGPGFYKHAHSFGYSTTWVKPQAQSQQPNPTATAL</sequence>
<name>A0A1Q9ER43_SYMMI</name>